<name>A0A183IBS1_9BILA</name>
<evidence type="ECO:0000313" key="3">
    <source>
        <dbReference type="Proteomes" id="UP000270296"/>
    </source>
</evidence>
<keyword evidence="1" id="KW-0472">Membrane</keyword>
<keyword evidence="1" id="KW-0812">Transmembrane</keyword>
<dbReference type="Proteomes" id="UP000270296">
    <property type="component" value="Unassembled WGS sequence"/>
</dbReference>
<evidence type="ECO:0000313" key="4">
    <source>
        <dbReference type="WBParaSite" id="SBAD_0000109701-mRNA-1"/>
    </source>
</evidence>
<reference evidence="4" key="1">
    <citation type="submission" date="2016-06" db="UniProtKB">
        <authorList>
            <consortium name="WormBaseParasite"/>
        </authorList>
    </citation>
    <scope>IDENTIFICATION</scope>
</reference>
<proteinExistence type="predicted"/>
<keyword evidence="1" id="KW-1133">Transmembrane helix</keyword>
<keyword evidence="3" id="KW-1185">Reference proteome</keyword>
<evidence type="ECO:0000313" key="2">
    <source>
        <dbReference type="EMBL" id="VDO93081.1"/>
    </source>
</evidence>
<accession>A0A183IBS1</accession>
<gene>
    <name evidence="2" type="ORF">SBAD_LOCUS1065</name>
</gene>
<feature type="transmembrane region" description="Helical" evidence="1">
    <location>
        <begin position="49"/>
        <end position="74"/>
    </location>
</feature>
<protein>
    <submittedName>
        <fullName evidence="2 4">Uncharacterized protein</fullName>
    </submittedName>
</protein>
<sequence>MSITSAPPPPLCHLCRSHHPLLSFRQQSCNRRVFVTCWSPPFSLDCKRFVEVSVCCASFSLFLLAILRVLYVFLLPLISSFYSSLHHCAFARITSLSRTHSSHFPLARHSATATGIPGNSPPRVDFVLPPKATVSQEDDYKTIIYRPFLDVLVVHQSGRCRPSVAHPSVSHSQASADFSRPFSDYPGWPVRLSAEHLQIDTFKKKNFATNETVADLVYIPESSYDALPNPFTIFRTICWISFS</sequence>
<evidence type="ECO:0000256" key="1">
    <source>
        <dbReference type="SAM" id="Phobius"/>
    </source>
</evidence>
<dbReference type="EMBL" id="UZAM01006699">
    <property type="protein sequence ID" value="VDO93081.1"/>
    <property type="molecule type" value="Genomic_DNA"/>
</dbReference>
<dbReference type="WBParaSite" id="SBAD_0000109701-mRNA-1">
    <property type="protein sequence ID" value="SBAD_0000109701-mRNA-1"/>
    <property type="gene ID" value="SBAD_0000109701"/>
</dbReference>
<dbReference type="AlphaFoldDB" id="A0A183IBS1"/>
<reference evidence="2 3" key="2">
    <citation type="submission" date="2018-11" db="EMBL/GenBank/DDBJ databases">
        <authorList>
            <consortium name="Pathogen Informatics"/>
        </authorList>
    </citation>
    <scope>NUCLEOTIDE SEQUENCE [LARGE SCALE GENOMIC DNA]</scope>
</reference>
<organism evidence="4">
    <name type="scientific">Soboliphyme baturini</name>
    <dbReference type="NCBI Taxonomy" id="241478"/>
    <lineage>
        <taxon>Eukaryota</taxon>
        <taxon>Metazoa</taxon>
        <taxon>Ecdysozoa</taxon>
        <taxon>Nematoda</taxon>
        <taxon>Enoplea</taxon>
        <taxon>Dorylaimia</taxon>
        <taxon>Dioctophymatida</taxon>
        <taxon>Dioctophymatoidea</taxon>
        <taxon>Soboliphymatidae</taxon>
        <taxon>Soboliphyme</taxon>
    </lineage>
</organism>